<dbReference type="Gene3D" id="3.40.50.300">
    <property type="entry name" value="P-loop containing nucleotide triphosphate hydrolases"/>
    <property type="match status" value="1"/>
</dbReference>
<dbReference type="GO" id="GO:0003677">
    <property type="term" value="F:DNA binding"/>
    <property type="evidence" value="ECO:0007669"/>
    <property type="project" value="UniProtKB-KW"/>
</dbReference>
<dbReference type="RefSeq" id="WP_042447793.1">
    <property type="nucleotide sequence ID" value="NZ_BBPN01000013.1"/>
</dbReference>
<dbReference type="InterPro" id="IPR002182">
    <property type="entry name" value="NB-ARC"/>
</dbReference>
<dbReference type="Pfam" id="PF00931">
    <property type="entry name" value="NB-ARC"/>
    <property type="match status" value="1"/>
</dbReference>
<dbReference type="Proteomes" id="UP000183015">
    <property type="component" value="Unassembled WGS sequence"/>
</dbReference>
<name>A0A1H7PR85_STRJI</name>
<dbReference type="eggNOG" id="COG3629">
    <property type="taxonomic scope" value="Bacteria"/>
</dbReference>
<comment type="similarity">
    <text evidence="1">Belongs to the AfsR/DnrI/RedD regulatory family.</text>
</comment>
<evidence type="ECO:0000313" key="7">
    <source>
        <dbReference type="Proteomes" id="UP000183015"/>
    </source>
</evidence>
<dbReference type="Gene3D" id="1.25.40.10">
    <property type="entry name" value="Tetratricopeptide repeat domain"/>
    <property type="match status" value="2"/>
</dbReference>
<keyword evidence="7" id="KW-1185">Reference proteome</keyword>
<organism evidence="6 7">
    <name type="scientific">Streptacidiphilus jiangxiensis</name>
    <dbReference type="NCBI Taxonomy" id="235985"/>
    <lineage>
        <taxon>Bacteria</taxon>
        <taxon>Bacillati</taxon>
        <taxon>Actinomycetota</taxon>
        <taxon>Actinomycetes</taxon>
        <taxon>Kitasatosporales</taxon>
        <taxon>Streptomycetaceae</taxon>
        <taxon>Streptacidiphilus</taxon>
    </lineage>
</organism>
<gene>
    <name evidence="6" type="ORF">SAMN05414137_10853</name>
</gene>
<evidence type="ECO:0000256" key="1">
    <source>
        <dbReference type="ARBA" id="ARBA00005820"/>
    </source>
</evidence>
<keyword evidence="2" id="KW-0902">Two-component regulatory system</keyword>
<dbReference type="InterPro" id="IPR027417">
    <property type="entry name" value="P-loop_NTPase"/>
</dbReference>
<evidence type="ECO:0000259" key="4">
    <source>
        <dbReference type="SMART" id="SM00862"/>
    </source>
</evidence>
<dbReference type="Pfam" id="PF03704">
    <property type="entry name" value="BTAD"/>
    <property type="match status" value="1"/>
</dbReference>
<accession>A0A1H7PR85</accession>
<evidence type="ECO:0000256" key="2">
    <source>
        <dbReference type="ARBA" id="ARBA00023012"/>
    </source>
</evidence>
<feature type="domain" description="OmpR/PhoB-type" evidence="4">
    <location>
        <begin position="15"/>
        <end position="85"/>
    </location>
</feature>
<keyword evidence="3" id="KW-0238">DNA-binding</keyword>
<dbReference type="OrthoDB" id="499349at2"/>
<dbReference type="SUPFAM" id="SSF48452">
    <property type="entry name" value="TPR-like"/>
    <property type="match status" value="2"/>
</dbReference>
<evidence type="ECO:0000259" key="5">
    <source>
        <dbReference type="SMART" id="SM01043"/>
    </source>
</evidence>
<dbReference type="Gene3D" id="1.10.10.10">
    <property type="entry name" value="Winged helix-like DNA-binding domain superfamily/Winged helix DNA-binding domain"/>
    <property type="match status" value="1"/>
</dbReference>
<evidence type="ECO:0000256" key="3">
    <source>
        <dbReference type="ARBA" id="ARBA00023125"/>
    </source>
</evidence>
<feature type="domain" description="Bacterial transcriptional activator" evidence="5">
    <location>
        <begin position="92"/>
        <end position="248"/>
    </location>
</feature>
<protein>
    <submittedName>
        <fullName evidence="6">Predicted ATPase</fullName>
    </submittedName>
</protein>
<dbReference type="InterPro" id="IPR011990">
    <property type="entry name" value="TPR-like_helical_dom_sf"/>
</dbReference>
<dbReference type="InterPro" id="IPR001867">
    <property type="entry name" value="OmpR/PhoB-type_DNA-bd"/>
</dbReference>
<dbReference type="PANTHER" id="PTHR47691">
    <property type="entry name" value="REGULATOR-RELATED"/>
    <property type="match status" value="1"/>
</dbReference>
<dbReference type="EMBL" id="FOAZ01000008">
    <property type="protein sequence ID" value="SEL37547.1"/>
    <property type="molecule type" value="Genomic_DNA"/>
</dbReference>
<dbReference type="InterPro" id="IPR005158">
    <property type="entry name" value="BTAD"/>
</dbReference>
<reference evidence="7" key="1">
    <citation type="submission" date="2016-10" db="EMBL/GenBank/DDBJ databases">
        <authorList>
            <person name="Varghese N."/>
        </authorList>
    </citation>
    <scope>NUCLEOTIDE SEQUENCE [LARGE SCALE GENOMIC DNA]</scope>
    <source>
        <strain evidence="7">DSM 45096 / BCRC 16803 / CGMCC 4.1857 / CIP 109030 / JCM 12277 / KCTC 19219 / NBRC 100920 / 33214</strain>
    </source>
</reference>
<dbReference type="STRING" id="235985.SAMN05414137_10853"/>
<dbReference type="SUPFAM" id="SSF52540">
    <property type="entry name" value="P-loop containing nucleoside triphosphate hydrolases"/>
    <property type="match status" value="1"/>
</dbReference>
<dbReference type="SMART" id="SM00862">
    <property type="entry name" value="Trans_reg_C"/>
    <property type="match status" value="1"/>
</dbReference>
<dbReference type="PANTHER" id="PTHR47691:SF3">
    <property type="entry name" value="HTH-TYPE TRANSCRIPTIONAL REGULATOR RV0890C-RELATED"/>
    <property type="match status" value="1"/>
</dbReference>
<evidence type="ECO:0000313" key="6">
    <source>
        <dbReference type="EMBL" id="SEL37547.1"/>
    </source>
</evidence>
<dbReference type="AlphaFoldDB" id="A0A1H7PR85"/>
<dbReference type="GO" id="GO:0000160">
    <property type="term" value="P:phosphorelay signal transduction system"/>
    <property type="evidence" value="ECO:0007669"/>
    <property type="project" value="UniProtKB-KW"/>
</dbReference>
<sequence>MTIELTLLPRVSCRGQEVTSARLRGLLALLAGELRAGCSTALLVDGLWPDAQPENPAKALQVLVSRARAQLGTGLIVTTPSGYRLDLAEDQVDSAAVLLRAAAAAQQAREGDHAASLAHAEAGLALWEGEADAQAAPAPGTQDGARDEDDPVAALRAGRAPVRRALARARALALARLTRYDEAAPALAQVVRARPRDEEALLELLRAEAATVGPPAALARYEHYRRSLRDELGVDPGAPLQTLQRTLLEGEVPLERHGLPHEPNELVGRDADIAAVSALLRSARVTSVVGPGGLGKTRLAQVVSRAAEQRVVHFVPLAAVTRDEDVAAEVVAAVAAHAGARSAVPGRAPADDVSALVEALGSGPVLLVLDNCEQVVAGVADIVQVLVQRTKDLRVLTTSRAPLGLSSESVYLLPELGPEQTAELFRRRARAARPDVELPEDAVRALCGHLDGLPLAAELAAARVRVLSVAEITRRLTDRFALLRGGSRDAPQRHRTLRAVVDWSWNLLDADGRAAMRALSVFPGGFTATAAQHLLDALSAHEEREEQEGEELDALELVEHLVDQSLLKAADTPSGLRFHMLETVREFSADQREAQGGTEATTEALLAWARAFGLAEFDAPFGADLAGAGDRIRAELENLTLALRLGLARQDGDTVAATSAALAGLWTVEARYNRMAVLDTEVARLLSHHRPSSPAYVEAVRAVSTLCATNLFLVRGPHAVRSLVTLRRLPPGSPTSLVRALATVLCVSRDALVAGDPGPLLALTGDEQPPLLAAVARATASYAAEAQGDPETALGHARGMLRAFEHRGGSLPLLEILAHSRISELCLLAEQPAEAERHLRAALLLQERVGWRSDVIGLRWALMLTHLQLGNPDEAERWLEQAALHHVDETVDSLLVELGGRAEIALVRGETELGLGFWRRAVERLRDYPRLAPDGRPLAPGETDSLEPWILEIHAVAVAAHAQHGRGELVSDLSDQLARDLTAMLMRPQLRFSPAGLDLSRVGAGLLALAYLDLERGRTAPAARRLALAERVRYARNFQPTMSAERARTAAWNADRPAYDEAVSSYAGLDPEGLRLAALEALADR</sequence>
<dbReference type="SMART" id="SM01043">
    <property type="entry name" value="BTAD"/>
    <property type="match status" value="1"/>
</dbReference>
<dbReference type="eggNOG" id="COG3903">
    <property type="taxonomic scope" value="Bacteria"/>
</dbReference>
<proteinExistence type="inferred from homology"/>
<dbReference type="GO" id="GO:0006355">
    <property type="term" value="P:regulation of DNA-templated transcription"/>
    <property type="evidence" value="ECO:0007669"/>
    <property type="project" value="InterPro"/>
</dbReference>
<dbReference type="InterPro" id="IPR036388">
    <property type="entry name" value="WH-like_DNA-bd_sf"/>
</dbReference>
<dbReference type="GO" id="GO:0043531">
    <property type="term" value="F:ADP binding"/>
    <property type="evidence" value="ECO:0007669"/>
    <property type="project" value="InterPro"/>
</dbReference>